<dbReference type="CDD" id="cd06127">
    <property type="entry name" value="DEDDh"/>
    <property type="match status" value="1"/>
</dbReference>
<dbReference type="InterPro" id="IPR012337">
    <property type="entry name" value="RNaseH-like_sf"/>
</dbReference>
<reference evidence="5 6" key="1">
    <citation type="submission" date="2024-04" db="EMBL/GenBank/DDBJ databases">
        <title>WGS of bacteria from Torrens River.</title>
        <authorList>
            <person name="Wyrsch E.R."/>
            <person name="Drigo B."/>
        </authorList>
    </citation>
    <scope>NUCLEOTIDE SEQUENCE [LARGE SCALE GENOMIC DNA]</scope>
    <source>
        <strain evidence="5 6">TWI391</strain>
    </source>
</reference>
<evidence type="ECO:0000256" key="3">
    <source>
        <dbReference type="ARBA" id="ARBA00022839"/>
    </source>
</evidence>
<proteinExistence type="predicted"/>
<dbReference type="RefSeq" id="WP_165902370.1">
    <property type="nucleotide sequence ID" value="NZ_JBDJLH010000003.1"/>
</dbReference>
<evidence type="ECO:0000259" key="4">
    <source>
        <dbReference type="SMART" id="SM00479"/>
    </source>
</evidence>
<sequence length="208" mass="24872">MKKYILFLDTETSGLPEKWDKKYNNTQNWPRVLQVAWIIYDSDFNEITRTNKYIYEPFIFISRESEKIHGITPQFLRENGVNKKDVLRKLAYDLKKYNPLIVGHFLSFDLQVLAAEFVRTKLNMPFNHLIYFCTLWHSKKYVRNPHRVHLNLSLLHEMLFSTIPQSLHNAVTDAEITAKCYFEMANRNELTSEDIENQQARFFNLFQI</sequence>
<evidence type="ECO:0000256" key="1">
    <source>
        <dbReference type="ARBA" id="ARBA00022722"/>
    </source>
</evidence>
<dbReference type="SUPFAM" id="SSF53098">
    <property type="entry name" value="Ribonuclease H-like"/>
    <property type="match status" value="1"/>
</dbReference>
<dbReference type="EMBL" id="JBDJNQ010000002">
    <property type="protein sequence ID" value="MEN5376921.1"/>
    <property type="molecule type" value="Genomic_DNA"/>
</dbReference>
<evidence type="ECO:0000313" key="6">
    <source>
        <dbReference type="Proteomes" id="UP001409291"/>
    </source>
</evidence>
<accession>A0ABV0BQC0</accession>
<keyword evidence="2" id="KW-0378">Hydrolase</keyword>
<dbReference type="Proteomes" id="UP001409291">
    <property type="component" value="Unassembled WGS sequence"/>
</dbReference>
<feature type="domain" description="Exonuclease" evidence="4">
    <location>
        <begin position="4"/>
        <end position="190"/>
    </location>
</feature>
<dbReference type="PANTHER" id="PTHR30231:SF4">
    <property type="entry name" value="PROTEIN NEN2"/>
    <property type="match status" value="1"/>
</dbReference>
<gene>
    <name evidence="5" type="ORF">ABE541_06575</name>
</gene>
<keyword evidence="6" id="KW-1185">Reference proteome</keyword>
<evidence type="ECO:0000256" key="2">
    <source>
        <dbReference type="ARBA" id="ARBA00022801"/>
    </source>
</evidence>
<keyword evidence="1" id="KW-0540">Nuclease</keyword>
<dbReference type="InterPro" id="IPR036397">
    <property type="entry name" value="RNaseH_sf"/>
</dbReference>
<dbReference type="InterPro" id="IPR013520">
    <property type="entry name" value="Ribonucl_H"/>
</dbReference>
<organism evidence="5 6">
    <name type="scientific">Sphingobacterium kitahiroshimense</name>
    <dbReference type="NCBI Taxonomy" id="470446"/>
    <lineage>
        <taxon>Bacteria</taxon>
        <taxon>Pseudomonadati</taxon>
        <taxon>Bacteroidota</taxon>
        <taxon>Sphingobacteriia</taxon>
        <taxon>Sphingobacteriales</taxon>
        <taxon>Sphingobacteriaceae</taxon>
        <taxon>Sphingobacterium</taxon>
    </lineage>
</organism>
<comment type="caution">
    <text evidence="5">The sequence shown here is derived from an EMBL/GenBank/DDBJ whole genome shotgun (WGS) entry which is preliminary data.</text>
</comment>
<name>A0ABV0BQC0_9SPHI</name>
<dbReference type="Gene3D" id="3.30.420.10">
    <property type="entry name" value="Ribonuclease H-like superfamily/Ribonuclease H"/>
    <property type="match status" value="1"/>
</dbReference>
<keyword evidence="3 5" id="KW-0269">Exonuclease</keyword>
<dbReference type="Pfam" id="PF00929">
    <property type="entry name" value="RNase_T"/>
    <property type="match status" value="1"/>
</dbReference>
<dbReference type="GO" id="GO:0004527">
    <property type="term" value="F:exonuclease activity"/>
    <property type="evidence" value="ECO:0007669"/>
    <property type="project" value="UniProtKB-KW"/>
</dbReference>
<protein>
    <submittedName>
        <fullName evidence="5">3'-5' exonuclease</fullName>
    </submittedName>
</protein>
<dbReference type="SMART" id="SM00479">
    <property type="entry name" value="EXOIII"/>
    <property type="match status" value="1"/>
</dbReference>
<dbReference type="PANTHER" id="PTHR30231">
    <property type="entry name" value="DNA POLYMERASE III SUBUNIT EPSILON"/>
    <property type="match status" value="1"/>
</dbReference>
<evidence type="ECO:0000313" key="5">
    <source>
        <dbReference type="EMBL" id="MEN5376921.1"/>
    </source>
</evidence>